<accession>A0A381X908</accession>
<dbReference type="InterPro" id="IPR011251">
    <property type="entry name" value="Luciferase-like_dom"/>
</dbReference>
<sequence>MSLEVIGMIGAKREGTGKKGAEVHVIGGGIDGNYIAEFSQAHEKSGFDKVLVGYTSSAADGFIVAMHAAAHTKNLGYLIAHRPGFVSPTVLARKAATFDQLTQGRIALHIISGGGDTEQRRDGDYEDHDSRYQRSGEFIKILKDLWTQTSPVTHNGHFYRFENAKTDFQCFQTPHIPIYFGGASEAALNVGAESCDVYALWGEPRKEVKKKIADFRKRVKATGRDPRSVRFSISTRPIVAETESEAWDKAYHTLESVLNSGQRSMHGTADERLESVGSQRLIDFATKGDVLDDRLYMPIAAAAGGAGNTTALVGTAEQVVDSLMKYYKLGCTTLLIRGFDPYNDTLYWGKELIPLLKDEVNRYLKSNIVTAHA</sequence>
<evidence type="ECO:0000259" key="5">
    <source>
        <dbReference type="Pfam" id="PF00296"/>
    </source>
</evidence>
<proteinExistence type="predicted"/>
<reference evidence="6" key="1">
    <citation type="submission" date="2018-05" db="EMBL/GenBank/DDBJ databases">
        <authorList>
            <person name="Lanie J.A."/>
            <person name="Ng W.-L."/>
            <person name="Kazmierczak K.M."/>
            <person name="Andrzejewski T.M."/>
            <person name="Davidsen T.M."/>
            <person name="Wayne K.J."/>
            <person name="Tettelin H."/>
            <person name="Glass J.I."/>
            <person name="Rusch D."/>
            <person name="Podicherti R."/>
            <person name="Tsui H.-C.T."/>
            <person name="Winkler M.E."/>
        </authorList>
    </citation>
    <scope>NUCLEOTIDE SEQUENCE</scope>
</reference>
<dbReference type="CDD" id="cd01094">
    <property type="entry name" value="Alkanesulfonate_monoxygenase"/>
    <property type="match status" value="1"/>
</dbReference>
<dbReference type="InterPro" id="IPR050172">
    <property type="entry name" value="SsuD_RutA_monooxygenase"/>
</dbReference>
<keyword evidence="3" id="KW-0560">Oxidoreductase</keyword>
<dbReference type="SUPFAM" id="SSF51679">
    <property type="entry name" value="Bacterial luciferase-like"/>
    <property type="match status" value="1"/>
</dbReference>
<dbReference type="PANTHER" id="PTHR42847:SF9">
    <property type="entry name" value="BLL6451 PROTEIN"/>
    <property type="match status" value="1"/>
</dbReference>
<dbReference type="Pfam" id="PF00296">
    <property type="entry name" value="Bac_luciferase"/>
    <property type="match status" value="1"/>
</dbReference>
<protein>
    <recommendedName>
        <fullName evidence="5">Luciferase-like domain-containing protein</fullName>
    </recommendedName>
</protein>
<keyword evidence="1" id="KW-0285">Flavoprotein</keyword>
<dbReference type="AlphaFoldDB" id="A0A381X908"/>
<dbReference type="GO" id="GO:0008726">
    <property type="term" value="F:alkanesulfonate monooxygenase activity"/>
    <property type="evidence" value="ECO:0007669"/>
    <property type="project" value="TreeGrafter"/>
</dbReference>
<keyword evidence="2" id="KW-0288">FMN</keyword>
<name>A0A381X908_9ZZZZ</name>
<evidence type="ECO:0000256" key="1">
    <source>
        <dbReference type="ARBA" id="ARBA00022630"/>
    </source>
</evidence>
<dbReference type="Gene3D" id="3.20.20.30">
    <property type="entry name" value="Luciferase-like domain"/>
    <property type="match status" value="1"/>
</dbReference>
<evidence type="ECO:0000256" key="2">
    <source>
        <dbReference type="ARBA" id="ARBA00022643"/>
    </source>
</evidence>
<dbReference type="PANTHER" id="PTHR42847">
    <property type="entry name" value="ALKANESULFONATE MONOOXYGENASE"/>
    <property type="match status" value="1"/>
</dbReference>
<evidence type="ECO:0000256" key="3">
    <source>
        <dbReference type="ARBA" id="ARBA00023002"/>
    </source>
</evidence>
<dbReference type="InterPro" id="IPR036661">
    <property type="entry name" value="Luciferase-like_sf"/>
</dbReference>
<feature type="domain" description="Luciferase-like" evidence="5">
    <location>
        <begin position="30"/>
        <end position="332"/>
    </location>
</feature>
<keyword evidence="4" id="KW-0503">Monooxygenase</keyword>
<evidence type="ECO:0000256" key="4">
    <source>
        <dbReference type="ARBA" id="ARBA00023033"/>
    </source>
</evidence>
<organism evidence="6">
    <name type="scientific">marine metagenome</name>
    <dbReference type="NCBI Taxonomy" id="408172"/>
    <lineage>
        <taxon>unclassified sequences</taxon>
        <taxon>metagenomes</taxon>
        <taxon>ecological metagenomes</taxon>
    </lineage>
</organism>
<dbReference type="EMBL" id="UINC01014335">
    <property type="protein sequence ID" value="SVA61214.1"/>
    <property type="molecule type" value="Genomic_DNA"/>
</dbReference>
<evidence type="ECO:0000313" key="6">
    <source>
        <dbReference type="EMBL" id="SVA61214.1"/>
    </source>
</evidence>
<gene>
    <name evidence="6" type="ORF">METZ01_LOCUS114068</name>
</gene>
<dbReference type="GO" id="GO:0046306">
    <property type="term" value="P:alkanesulfonate catabolic process"/>
    <property type="evidence" value="ECO:0007669"/>
    <property type="project" value="TreeGrafter"/>
</dbReference>